<dbReference type="AlphaFoldDB" id="A0A9W5YK33"/>
<feature type="region of interest" description="Disordered" evidence="2">
    <location>
        <begin position="541"/>
        <end position="681"/>
    </location>
</feature>
<feature type="compositionally biased region" description="Low complexity" evidence="2">
    <location>
        <begin position="307"/>
        <end position="317"/>
    </location>
</feature>
<dbReference type="Proteomes" id="UP001143548">
    <property type="component" value="Unassembled WGS sequence"/>
</dbReference>
<feature type="compositionally biased region" description="Low complexity" evidence="2">
    <location>
        <begin position="865"/>
        <end position="879"/>
    </location>
</feature>
<feature type="compositionally biased region" description="Polar residues" evidence="2">
    <location>
        <begin position="880"/>
        <end position="893"/>
    </location>
</feature>
<evidence type="ECO:0000256" key="2">
    <source>
        <dbReference type="SAM" id="MobiDB-lite"/>
    </source>
</evidence>
<gene>
    <name evidence="3" type="ORF">AbraCBS73388_003940</name>
</gene>
<dbReference type="EMBL" id="BROQ01000019">
    <property type="protein sequence ID" value="GKZ19468.1"/>
    <property type="molecule type" value="Genomic_DNA"/>
</dbReference>
<feature type="compositionally biased region" description="Basic and acidic residues" evidence="2">
    <location>
        <begin position="644"/>
        <end position="662"/>
    </location>
</feature>
<feature type="region of interest" description="Disordered" evidence="2">
    <location>
        <begin position="794"/>
        <end position="973"/>
    </location>
</feature>
<feature type="compositionally biased region" description="Basic and acidic residues" evidence="2">
    <location>
        <begin position="703"/>
        <end position="712"/>
    </location>
</feature>
<feature type="compositionally biased region" description="Basic and acidic residues" evidence="2">
    <location>
        <begin position="955"/>
        <end position="973"/>
    </location>
</feature>
<feature type="compositionally biased region" description="Gly residues" evidence="2">
    <location>
        <begin position="925"/>
        <end position="938"/>
    </location>
</feature>
<feature type="region of interest" description="Disordered" evidence="2">
    <location>
        <begin position="307"/>
        <end position="331"/>
    </location>
</feature>
<keyword evidence="1" id="KW-0175">Coiled coil</keyword>
<feature type="region of interest" description="Disordered" evidence="2">
    <location>
        <begin position="219"/>
        <end position="241"/>
    </location>
</feature>
<comment type="caution">
    <text evidence="3">The sequence shown here is derived from an EMBL/GenBank/DDBJ whole genome shotgun (WGS) entry which is preliminary data.</text>
</comment>
<proteinExistence type="predicted"/>
<feature type="compositionally biased region" description="Low complexity" evidence="2">
    <location>
        <begin position="827"/>
        <end position="846"/>
    </location>
</feature>
<feature type="compositionally biased region" description="Low complexity" evidence="2">
    <location>
        <begin position="59"/>
        <end position="81"/>
    </location>
</feature>
<feature type="compositionally biased region" description="Basic and acidic residues" evidence="2">
    <location>
        <begin position="574"/>
        <end position="620"/>
    </location>
</feature>
<name>A0A9W5YK33_9EURO</name>
<feature type="region of interest" description="Disordered" evidence="2">
    <location>
        <begin position="1"/>
        <end position="33"/>
    </location>
</feature>
<feature type="compositionally biased region" description="Polar residues" evidence="2">
    <location>
        <begin position="222"/>
        <end position="234"/>
    </location>
</feature>
<feature type="coiled-coil region" evidence="1">
    <location>
        <begin position="496"/>
        <end position="523"/>
    </location>
</feature>
<feature type="region of interest" description="Disordered" evidence="2">
    <location>
        <begin position="694"/>
        <end position="778"/>
    </location>
</feature>
<feature type="compositionally biased region" description="Basic and acidic residues" evidence="2">
    <location>
        <begin position="738"/>
        <end position="758"/>
    </location>
</feature>
<protein>
    <submittedName>
        <fullName evidence="3">Uncharacterized protein</fullName>
    </submittedName>
</protein>
<reference evidence="3" key="1">
    <citation type="submission" date="2022-07" db="EMBL/GenBank/DDBJ databases">
        <title>Taxonomy of Aspergillus series Nigri: significant species reduction supported by multi-species coalescent approaches.</title>
        <authorList>
            <person name="Bian C."/>
            <person name="Kusuya Y."/>
            <person name="Sklenar F."/>
            <person name="D'hooge E."/>
            <person name="Yaguchi T."/>
            <person name="Takahashi H."/>
            <person name="Hubka V."/>
        </authorList>
    </citation>
    <scope>NUCLEOTIDE SEQUENCE</scope>
    <source>
        <strain evidence="3">CBS 733.88</strain>
    </source>
</reference>
<evidence type="ECO:0000256" key="1">
    <source>
        <dbReference type="SAM" id="Coils"/>
    </source>
</evidence>
<organism evidence="3 4">
    <name type="scientific">Aspergillus brasiliensis</name>
    <dbReference type="NCBI Taxonomy" id="319629"/>
    <lineage>
        <taxon>Eukaryota</taxon>
        <taxon>Fungi</taxon>
        <taxon>Dikarya</taxon>
        <taxon>Ascomycota</taxon>
        <taxon>Pezizomycotina</taxon>
        <taxon>Eurotiomycetes</taxon>
        <taxon>Eurotiomycetidae</taxon>
        <taxon>Eurotiales</taxon>
        <taxon>Aspergillaceae</taxon>
        <taxon>Aspergillus</taxon>
        <taxon>Aspergillus subgen. Circumdati</taxon>
    </lineage>
</organism>
<accession>A0A9W5YK33</accession>
<evidence type="ECO:0000313" key="3">
    <source>
        <dbReference type="EMBL" id="GKZ19468.1"/>
    </source>
</evidence>
<feature type="compositionally biased region" description="Polar residues" evidence="2">
    <location>
        <begin position="622"/>
        <end position="641"/>
    </location>
</feature>
<evidence type="ECO:0000313" key="4">
    <source>
        <dbReference type="Proteomes" id="UP001143548"/>
    </source>
</evidence>
<sequence>MSFKEGNAWAQRRAREREQMRLSGDTEQGSLSSLKMDLGKLDFESDLALPMPNPRTARSNSILNDTLNTSSSSTSIHASGSTSGGGSGSLWSRSIGKKRSFTEPGRLATAAAAAALGEKKSDKKSTFKALKAKLSLKDLKKEFRSKDVPPASTMPKITILRDSSSKSSSDSFHGKGNNFEVEGLYAPRPRVMEMSSGSGSVSRNSSVIRLDECLKDVEKASDSSVRTPTRNNSVCGGGDDDVGDIREGAKFRHTLVHSNDAGEGPASRALEAFLLNGSSPAARTGEYSNSRLPEVVKTTQRACSYAAEPASPKSAASTVRENEAARTYSPSVYETALSDRTSDLPRRDHGVTSLEDIISLTPMNSNSSVKKGSDNRLSLASPASTFLAGPDESSNSDHVTIQVPIDRAHLLGHTGRGGFAPMPPDPGYQNTATLEEQLASHVEQLHFHVQHAASKLVKTFEDNNSWHMDQVLRHVDTMVDLAQVINKRAAAQTELLKEAHTAIAEVRARIDTLRREVRVIKSKIITAVREEIGKLRYDLQEQGKVGPGNPASEGILTPSAGLQGPSIPQMVTRDLSEQTDGKDKMLQKKDDEKEAKDDEQEKKKEKKKKIEQEQVEERKQAAPSTVLRSADFVNSTPSSAYLNVKDHQHQHQITEKRVAWKDDYEDSLGSPTPRASTFPDLPDLLVPAIEQAEALLTPPAQPKMEKPAEKPAQKTAPKRSFFNLRRHRDNDNNSSRTQENKHHQAVDKNNQKAHETKGDPTTIDPSSIHPSLRTPEQRKILIARDLERIRVERKQLAELTTTPTPPPTRRRPGVLKLSKSHTSIGATTTSSPTSNDSTISSSPSPTIHGWPLPSVYKTRLPVLPSSSSSTSQRHASGSSEGSAAPQQKQQQGFDNPYPIFRHPVPASSLGGPTPAGFSSSQGSSSSGGGGGGGGGGGSSRPRRPSIPAPLTLVPRPREGSGRHRSGTLERVEE</sequence>
<feature type="region of interest" description="Disordered" evidence="2">
    <location>
        <begin position="45"/>
        <end position="91"/>
    </location>
</feature>